<keyword evidence="3 6" id="KW-0067">ATP-binding</keyword>
<dbReference type="STRING" id="1633631.GCA_001442925_00794"/>
<reference evidence="5 8" key="1">
    <citation type="submission" date="2015-11" db="EMBL/GenBank/DDBJ databases">
        <authorList>
            <person name="Varghese N."/>
        </authorList>
    </citation>
    <scope>NUCLEOTIDE SEQUENCE [LARGE SCALE GENOMIC DNA]</scope>
    <source>
        <strain evidence="5 8">JGI-8</strain>
    </source>
</reference>
<evidence type="ECO:0000259" key="4">
    <source>
        <dbReference type="PROSITE" id="PS50893"/>
    </source>
</evidence>
<dbReference type="PANTHER" id="PTHR42939">
    <property type="entry name" value="ABC TRANSPORTER ATP-BINDING PROTEIN ALBC-RELATED"/>
    <property type="match status" value="1"/>
</dbReference>
<evidence type="ECO:0000313" key="7">
    <source>
        <dbReference type="Proteomes" id="UP000182011"/>
    </source>
</evidence>
<dbReference type="AlphaFoldDB" id="A0A0P1MF35"/>
<evidence type="ECO:0000256" key="1">
    <source>
        <dbReference type="ARBA" id="ARBA00022448"/>
    </source>
</evidence>
<dbReference type="PANTHER" id="PTHR42939:SF1">
    <property type="entry name" value="ABC TRANSPORTER ATP-BINDING PROTEIN ALBC-RELATED"/>
    <property type="match status" value="1"/>
</dbReference>
<name>A0A0P1MF35_9BACT</name>
<keyword evidence="8" id="KW-1185">Reference proteome</keyword>
<accession>A0A0P1LY86</accession>
<dbReference type="EMBL" id="FAOP01000004">
    <property type="protein sequence ID" value="CUU03622.1"/>
    <property type="molecule type" value="Genomic_DNA"/>
</dbReference>
<dbReference type="Pfam" id="PF00005">
    <property type="entry name" value="ABC_tran"/>
    <property type="match status" value="1"/>
</dbReference>
<dbReference type="SUPFAM" id="SSF52540">
    <property type="entry name" value="P-loop containing nucleoside triphosphate hydrolases"/>
    <property type="match status" value="1"/>
</dbReference>
<gene>
    <name evidence="6" type="ORF">JGI4_00794</name>
    <name evidence="5" type="ORF">JGI8_01051</name>
</gene>
<dbReference type="GO" id="GO:0005524">
    <property type="term" value="F:ATP binding"/>
    <property type="evidence" value="ECO:0007669"/>
    <property type="project" value="UniProtKB-KW"/>
</dbReference>
<dbReference type="GO" id="GO:0016887">
    <property type="term" value="F:ATP hydrolysis activity"/>
    <property type="evidence" value="ECO:0007669"/>
    <property type="project" value="InterPro"/>
</dbReference>
<accession>A0A0P1P1W3</accession>
<dbReference type="InterPro" id="IPR003439">
    <property type="entry name" value="ABC_transporter-like_ATP-bd"/>
</dbReference>
<dbReference type="PROSITE" id="PS00211">
    <property type="entry name" value="ABC_TRANSPORTER_1"/>
    <property type="match status" value="1"/>
</dbReference>
<sequence>MLRLENLTKKFGDFVAVDNLTLEVKSGEFFGFLGPNGAGKTTTIKMIAGLIQPTSGKIFICGIDALKEPEKAKSYLAYVPDQPYMYDKLTGREFLYFIGGLFKMDKIEIKKKIDFWVQHFEIEKWIDRRIEEYSQGMKQRVIIASALLHDPKVIVIDEPMIGLDPRSARIVKDTLKQKSKEGVTIFMSTHSIEVAEELCDTIGIIKDGKLIAKFDAEDIQKFKQSQDGRFESLFIELTKSES</sequence>
<accession>A0A0S4N0A2</accession>
<dbReference type="PROSITE" id="PS50893">
    <property type="entry name" value="ABC_TRANSPORTER_2"/>
    <property type="match status" value="1"/>
</dbReference>
<evidence type="ECO:0000256" key="3">
    <source>
        <dbReference type="ARBA" id="ARBA00022840"/>
    </source>
</evidence>
<dbReference type="InterPro" id="IPR027417">
    <property type="entry name" value="P-loop_NTPase"/>
</dbReference>
<proteinExistence type="predicted"/>
<evidence type="ECO:0000313" key="6">
    <source>
        <dbReference type="EMBL" id="CUU03622.1"/>
    </source>
</evidence>
<organism evidence="6 7">
    <name type="scientific">Candidatus Kryptonium thompsonii</name>
    <dbReference type="NCBI Taxonomy" id="1633631"/>
    <lineage>
        <taxon>Bacteria</taxon>
        <taxon>Pseudomonadati</taxon>
        <taxon>Candidatus Kryptoniota</taxon>
        <taxon>Candidatus Kryptonium</taxon>
    </lineage>
</organism>
<dbReference type="InterPro" id="IPR003593">
    <property type="entry name" value="AAA+_ATPase"/>
</dbReference>
<dbReference type="Proteomes" id="UP000182200">
    <property type="component" value="Unassembled WGS sequence"/>
</dbReference>
<keyword evidence="1" id="KW-0813">Transport</keyword>
<keyword evidence="2" id="KW-0547">Nucleotide-binding</keyword>
<evidence type="ECO:0000256" key="2">
    <source>
        <dbReference type="ARBA" id="ARBA00022741"/>
    </source>
</evidence>
<accession>A0A0P1M2P0</accession>
<dbReference type="InterPro" id="IPR017871">
    <property type="entry name" value="ABC_transporter-like_CS"/>
</dbReference>
<evidence type="ECO:0000313" key="8">
    <source>
        <dbReference type="Proteomes" id="UP000182200"/>
    </source>
</evidence>
<accession>A0A0P1M791</accession>
<dbReference type="InterPro" id="IPR051782">
    <property type="entry name" value="ABC_Transporter_VariousFunc"/>
</dbReference>
<accession>A0A0P1P2T2</accession>
<accession>A0A0P1LC07</accession>
<reference evidence="6 7" key="2">
    <citation type="submission" date="2015-11" db="EMBL/GenBank/DDBJ databases">
        <authorList>
            <person name="Zhang Y."/>
            <person name="Guo Z."/>
        </authorList>
    </citation>
    <scope>NUCLEOTIDE SEQUENCE [LARGE SCALE GENOMIC DNA]</scope>
    <source>
        <strain evidence="6">JGI-4</strain>
    </source>
</reference>
<dbReference type="Gene3D" id="3.40.50.300">
    <property type="entry name" value="P-loop containing nucleotide triphosphate hydrolases"/>
    <property type="match status" value="1"/>
</dbReference>
<dbReference type="SMART" id="SM00382">
    <property type="entry name" value="AAA"/>
    <property type="match status" value="1"/>
</dbReference>
<dbReference type="Proteomes" id="UP000182011">
    <property type="component" value="Unassembled WGS sequence"/>
</dbReference>
<protein>
    <submittedName>
        <fullName evidence="6">ABC-2 type transport system ATP-binding protein</fullName>
    </submittedName>
</protein>
<accession>A0A0P1MF35</accession>
<evidence type="ECO:0000313" key="5">
    <source>
        <dbReference type="EMBL" id="CUS86970.1"/>
    </source>
</evidence>
<dbReference type="RefSeq" id="WP_075432177.1">
    <property type="nucleotide sequence ID" value="NZ_CZVI01000012.1"/>
</dbReference>
<dbReference type="CDD" id="cd03230">
    <property type="entry name" value="ABC_DR_subfamily_A"/>
    <property type="match status" value="1"/>
</dbReference>
<dbReference type="EMBL" id="CZVI01000012">
    <property type="protein sequence ID" value="CUS86970.1"/>
    <property type="molecule type" value="Genomic_DNA"/>
</dbReference>
<feature type="domain" description="ABC transporter" evidence="4">
    <location>
        <begin position="2"/>
        <end position="232"/>
    </location>
</feature>